<evidence type="ECO:0000256" key="5">
    <source>
        <dbReference type="ARBA" id="ARBA00061566"/>
    </source>
</evidence>
<evidence type="ECO:0000256" key="6">
    <source>
        <dbReference type="ARBA" id="ARBA00066629"/>
    </source>
</evidence>
<evidence type="ECO:0000313" key="12">
    <source>
        <dbReference type="EMBL" id="RJP74094.1"/>
    </source>
</evidence>
<evidence type="ECO:0000256" key="2">
    <source>
        <dbReference type="ARBA" id="ARBA00022598"/>
    </source>
</evidence>
<feature type="domain" description="AMP-dependent ligase C-terminal" evidence="11">
    <location>
        <begin position="335"/>
        <end position="433"/>
    </location>
</feature>
<dbReference type="Proteomes" id="UP000285961">
    <property type="component" value="Unassembled WGS sequence"/>
</dbReference>
<evidence type="ECO:0000256" key="7">
    <source>
        <dbReference type="ARBA" id="ARBA00068695"/>
    </source>
</evidence>
<accession>A0A419F6I1</accession>
<comment type="caution">
    <text evidence="12">The sequence shown here is derived from an EMBL/GenBank/DDBJ whole genome shotgun (WGS) entry which is preliminary data.</text>
</comment>
<dbReference type="InterPro" id="IPR011880">
    <property type="entry name" value="PA_CoA_ligase"/>
</dbReference>
<evidence type="ECO:0000259" key="10">
    <source>
        <dbReference type="Pfam" id="PF00501"/>
    </source>
</evidence>
<sequence>MPALDAHCSMASRDEVEQLQLERLQATLHRVYKNVEYYRDSFRNCGFYPDDLTSLDTLQKLPTTARDTLVKNYPYGMFAVPLREVIRLQSTSSEVRGPIVVGFTRNDIDHWTELAARSLLSAGVGPDDVVHIYIDYGMFPGALGLHYGAERIGASVIPSSNMPPDTELEMMKNYHTTVLVTTPHKALRLIDFIRLHHVNVKALMLRACLLVGQYWSESVRKRIEENIYTPVFDCYGHSEIVATGIAAECKERNGLHINEDHFIAEVVDPASGKALQPGQAGELMITTLTKEAFPLIRYRTGDITRLNEKPCGCGSCFVRMDKVTSRTDDMLFVGGVNLFPAQVERIIADAIGPAASRPVFQLVVAGSEVSESVEVALEVNEAIFSDRLRALRSLEDKIRDELFDIIGVTAKIRLVEPGTLGQQAESVRVVDKREANL</sequence>
<protein>
    <recommendedName>
        <fullName evidence="7 9">Phenylacetate-coenzyme A ligase</fullName>
        <ecNumber evidence="6 9">6.2.1.30</ecNumber>
    </recommendedName>
    <alternativeName>
        <fullName evidence="8 9">Phenylacetyl-CoA ligase</fullName>
    </alternativeName>
</protein>
<reference evidence="12 13" key="1">
    <citation type="journal article" date="2017" name="ISME J.">
        <title>Energy and carbon metabolisms in a deep terrestrial subsurface fluid microbial community.</title>
        <authorList>
            <person name="Momper L."/>
            <person name="Jungbluth S.P."/>
            <person name="Lee M.D."/>
            <person name="Amend J.P."/>
        </authorList>
    </citation>
    <scope>NUCLEOTIDE SEQUENCE [LARGE SCALE GENOMIC DNA]</scope>
    <source>
        <strain evidence="12">SURF_17</strain>
    </source>
</reference>
<evidence type="ECO:0000256" key="1">
    <source>
        <dbReference type="ARBA" id="ARBA00011245"/>
    </source>
</evidence>
<dbReference type="InterPro" id="IPR045851">
    <property type="entry name" value="AMP-bd_C_sf"/>
</dbReference>
<evidence type="ECO:0000313" key="13">
    <source>
        <dbReference type="Proteomes" id="UP000285961"/>
    </source>
</evidence>
<dbReference type="PANTHER" id="PTHR43845:SF1">
    <property type="entry name" value="BLR5969 PROTEIN"/>
    <property type="match status" value="1"/>
</dbReference>
<keyword evidence="3 9" id="KW-0547">Nucleotide-binding</keyword>
<dbReference type="UniPathway" id="UPA00930"/>
<name>A0A419F6I1_9BACT</name>
<dbReference type="Gene3D" id="3.40.50.12780">
    <property type="entry name" value="N-terminal domain of ligase-like"/>
    <property type="match status" value="1"/>
</dbReference>
<dbReference type="InterPro" id="IPR000873">
    <property type="entry name" value="AMP-dep_synth/lig_dom"/>
</dbReference>
<dbReference type="Gene3D" id="3.30.300.30">
    <property type="match status" value="1"/>
</dbReference>
<dbReference type="PANTHER" id="PTHR43845">
    <property type="entry name" value="BLR5969 PROTEIN"/>
    <property type="match status" value="1"/>
</dbReference>
<keyword evidence="2 9" id="KW-0436">Ligase</keyword>
<dbReference type="CDD" id="cd05913">
    <property type="entry name" value="PaaK"/>
    <property type="match status" value="1"/>
</dbReference>
<evidence type="ECO:0000256" key="4">
    <source>
        <dbReference type="ARBA" id="ARBA00060591"/>
    </source>
</evidence>
<dbReference type="AlphaFoldDB" id="A0A419F6I1"/>
<dbReference type="GO" id="GO:0010124">
    <property type="term" value="P:phenylacetate catabolic process"/>
    <property type="evidence" value="ECO:0007669"/>
    <property type="project" value="UniProtKB-UniRule"/>
</dbReference>
<evidence type="ECO:0000259" key="11">
    <source>
        <dbReference type="Pfam" id="PF14535"/>
    </source>
</evidence>
<dbReference type="InterPro" id="IPR028154">
    <property type="entry name" value="AMP-dep_Lig_C"/>
</dbReference>
<comment type="pathway">
    <text evidence="4 9">Aromatic compound metabolism; phenylacetate degradation.</text>
</comment>
<dbReference type="FunFam" id="3.40.50.12780:FF:000016">
    <property type="entry name" value="Phenylacetate-coenzyme A ligase"/>
    <property type="match status" value="1"/>
</dbReference>
<proteinExistence type="inferred from homology"/>
<dbReference type="GO" id="GO:0047475">
    <property type="term" value="F:phenylacetate-CoA ligase activity"/>
    <property type="evidence" value="ECO:0007669"/>
    <property type="project" value="UniProtKB-EC"/>
</dbReference>
<comment type="similarity">
    <text evidence="5 9">Belongs to the phenylacetyl-CoA ligase family.</text>
</comment>
<organism evidence="12 13">
    <name type="scientific">Candidatus Abyssobacteria bacterium SURF_17</name>
    <dbReference type="NCBI Taxonomy" id="2093361"/>
    <lineage>
        <taxon>Bacteria</taxon>
        <taxon>Pseudomonadati</taxon>
        <taxon>Candidatus Hydrogenedentota</taxon>
        <taxon>Candidatus Abyssobacteria</taxon>
    </lineage>
</organism>
<dbReference type="Pfam" id="PF00501">
    <property type="entry name" value="AMP-binding"/>
    <property type="match status" value="1"/>
</dbReference>
<dbReference type="Pfam" id="PF14535">
    <property type="entry name" value="AMP-binding_C_2"/>
    <property type="match status" value="1"/>
</dbReference>
<feature type="domain" description="AMP-dependent synthetase/ligase" evidence="10">
    <location>
        <begin position="122"/>
        <end position="286"/>
    </location>
</feature>
<evidence type="ECO:0000256" key="9">
    <source>
        <dbReference type="PIRNR" id="PIRNR006444"/>
    </source>
</evidence>
<comment type="function">
    <text evidence="9">Catalyzes the activation of phenylacetic acid (PA) to phenylacetyl-CoA (PA-CoA).</text>
</comment>
<evidence type="ECO:0000256" key="8">
    <source>
        <dbReference type="ARBA" id="ARBA00075111"/>
    </source>
</evidence>
<gene>
    <name evidence="12" type="ORF">C4532_03180</name>
</gene>
<dbReference type="GO" id="GO:0000166">
    <property type="term" value="F:nucleotide binding"/>
    <property type="evidence" value="ECO:0007669"/>
    <property type="project" value="UniProtKB-KW"/>
</dbReference>
<comment type="catalytic activity">
    <reaction evidence="9">
        <text>2-phenylacetate + ATP + CoA = phenylacetyl-CoA + AMP + diphosphate</text>
        <dbReference type="Rhea" id="RHEA:20956"/>
        <dbReference type="ChEBI" id="CHEBI:18401"/>
        <dbReference type="ChEBI" id="CHEBI:30616"/>
        <dbReference type="ChEBI" id="CHEBI:33019"/>
        <dbReference type="ChEBI" id="CHEBI:57287"/>
        <dbReference type="ChEBI" id="CHEBI:57390"/>
        <dbReference type="ChEBI" id="CHEBI:456215"/>
        <dbReference type="EC" id="6.2.1.30"/>
    </reaction>
</comment>
<comment type="subunit">
    <text evidence="1">Monomer.</text>
</comment>
<dbReference type="EC" id="6.2.1.30" evidence="6 9"/>
<dbReference type="EMBL" id="QZKI01000020">
    <property type="protein sequence ID" value="RJP74094.1"/>
    <property type="molecule type" value="Genomic_DNA"/>
</dbReference>
<evidence type="ECO:0000256" key="3">
    <source>
        <dbReference type="ARBA" id="ARBA00022741"/>
    </source>
</evidence>
<dbReference type="PIRSF" id="PIRSF006444">
    <property type="entry name" value="PaaK"/>
    <property type="match status" value="1"/>
</dbReference>
<dbReference type="InterPro" id="IPR042099">
    <property type="entry name" value="ANL_N_sf"/>
</dbReference>
<dbReference type="SUPFAM" id="SSF56801">
    <property type="entry name" value="Acetyl-CoA synthetase-like"/>
    <property type="match status" value="1"/>
</dbReference>